<evidence type="ECO:0000313" key="1">
    <source>
        <dbReference type="EMBL" id="KAA6381959.1"/>
    </source>
</evidence>
<proteinExistence type="predicted"/>
<gene>
    <name evidence="1" type="ORF">EZS28_022515</name>
</gene>
<accession>A0A5J4VHZ9</accession>
<organism evidence="1 2">
    <name type="scientific">Streblomastix strix</name>
    <dbReference type="NCBI Taxonomy" id="222440"/>
    <lineage>
        <taxon>Eukaryota</taxon>
        <taxon>Metamonada</taxon>
        <taxon>Preaxostyla</taxon>
        <taxon>Oxymonadida</taxon>
        <taxon>Streblomastigidae</taxon>
        <taxon>Streblomastix</taxon>
    </lineage>
</organism>
<evidence type="ECO:0008006" key="3">
    <source>
        <dbReference type="Google" id="ProtNLM"/>
    </source>
</evidence>
<evidence type="ECO:0000313" key="2">
    <source>
        <dbReference type="Proteomes" id="UP000324800"/>
    </source>
</evidence>
<dbReference type="Proteomes" id="UP000324800">
    <property type="component" value="Unassembled WGS sequence"/>
</dbReference>
<dbReference type="OrthoDB" id="10023262at2759"/>
<dbReference type="InterPro" id="IPR012337">
    <property type="entry name" value="RNaseH-like_sf"/>
</dbReference>
<dbReference type="EMBL" id="SNRW01007039">
    <property type="protein sequence ID" value="KAA6381959.1"/>
    <property type="molecule type" value="Genomic_DNA"/>
</dbReference>
<dbReference type="SUPFAM" id="SSF53098">
    <property type="entry name" value="Ribonuclease H-like"/>
    <property type="match status" value="1"/>
</dbReference>
<comment type="caution">
    <text evidence="1">The sequence shown here is derived from an EMBL/GenBank/DDBJ whole genome shotgun (WGS) entry which is preliminary data.</text>
</comment>
<reference evidence="1 2" key="1">
    <citation type="submission" date="2019-03" db="EMBL/GenBank/DDBJ databases">
        <title>Single cell metagenomics reveals metabolic interactions within the superorganism composed of flagellate Streblomastix strix and complex community of Bacteroidetes bacteria on its surface.</title>
        <authorList>
            <person name="Treitli S.C."/>
            <person name="Kolisko M."/>
            <person name="Husnik F."/>
            <person name="Keeling P."/>
            <person name="Hampl V."/>
        </authorList>
    </citation>
    <scope>NUCLEOTIDE SEQUENCE [LARGE SCALE GENOMIC DNA]</scope>
    <source>
        <strain evidence="1">ST1C</strain>
    </source>
</reference>
<dbReference type="AlphaFoldDB" id="A0A5J4VHZ9"/>
<protein>
    <recommendedName>
        <fullName evidence="3">HAT C-terminal dimerisation domain-containing protein</fullName>
    </recommendedName>
</protein>
<name>A0A5J4VHZ9_9EUKA</name>
<sequence>MHIDDEEEEEEQDLNDNIHQNINIIEASTIEQLKQFYLEYPEQELEMGAVNYWKYKNINPINSCACEIVFRLLSCGASEADVERLFSLLRRLFGKDKFRFKTVTTENMIRVANEYKQ</sequence>